<dbReference type="Proteomes" id="UP001558652">
    <property type="component" value="Unassembled WGS sequence"/>
</dbReference>
<protein>
    <submittedName>
        <fullName evidence="2">Uncharacterized protein</fullName>
    </submittedName>
</protein>
<feature type="compositionally biased region" description="Basic and acidic residues" evidence="1">
    <location>
        <begin position="54"/>
        <end position="64"/>
    </location>
</feature>
<proteinExistence type="predicted"/>
<evidence type="ECO:0000256" key="1">
    <source>
        <dbReference type="SAM" id="MobiDB-lite"/>
    </source>
</evidence>
<dbReference type="EMBL" id="JBFDAA010000011">
    <property type="protein sequence ID" value="KAL1124073.1"/>
    <property type="molecule type" value="Genomic_DNA"/>
</dbReference>
<accession>A0ABD0YW77</accession>
<organism evidence="2 3">
    <name type="scientific">Ranatra chinensis</name>
    <dbReference type="NCBI Taxonomy" id="642074"/>
    <lineage>
        <taxon>Eukaryota</taxon>
        <taxon>Metazoa</taxon>
        <taxon>Ecdysozoa</taxon>
        <taxon>Arthropoda</taxon>
        <taxon>Hexapoda</taxon>
        <taxon>Insecta</taxon>
        <taxon>Pterygota</taxon>
        <taxon>Neoptera</taxon>
        <taxon>Paraneoptera</taxon>
        <taxon>Hemiptera</taxon>
        <taxon>Heteroptera</taxon>
        <taxon>Panheteroptera</taxon>
        <taxon>Nepomorpha</taxon>
        <taxon>Nepidae</taxon>
        <taxon>Ranatrinae</taxon>
        <taxon>Ranatra</taxon>
    </lineage>
</organism>
<evidence type="ECO:0000313" key="2">
    <source>
        <dbReference type="EMBL" id="KAL1124073.1"/>
    </source>
</evidence>
<feature type="region of interest" description="Disordered" evidence="1">
    <location>
        <begin position="1"/>
        <end position="80"/>
    </location>
</feature>
<keyword evidence="3" id="KW-1185">Reference proteome</keyword>
<gene>
    <name evidence="2" type="ORF">AAG570_001843</name>
</gene>
<comment type="caution">
    <text evidence="2">The sequence shown here is derived from an EMBL/GenBank/DDBJ whole genome shotgun (WGS) entry which is preliminary data.</text>
</comment>
<evidence type="ECO:0000313" key="3">
    <source>
        <dbReference type="Proteomes" id="UP001558652"/>
    </source>
</evidence>
<name>A0ABD0YW77_9HEMI</name>
<dbReference type="AlphaFoldDB" id="A0ABD0YW77"/>
<feature type="compositionally biased region" description="Basic and acidic residues" evidence="1">
    <location>
        <begin position="17"/>
        <end position="29"/>
    </location>
</feature>
<reference evidence="2 3" key="1">
    <citation type="submission" date="2024-07" db="EMBL/GenBank/DDBJ databases">
        <title>Chromosome-level genome assembly of the water stick insect Ranatra chinensis (Heteroptera: Nepidae).</title>
        <authorList>
            <person name="Liu X."/>
        </authorList>
    </citation>
    <scope>NUCLEOTIDE SEQUENCE [LARGE SCALE GENOMIC DNA]</scope>
    <source>
        <strain evidence="2">Cailab_2021Rc</strain>
        <tissue evidence="2">Muscle</tissue>
    </source>
</reference>
<sequence length="144" mass="15749">MTAISRNRFGPTNSKQETTDHASEADGLKRAQSCGRSAPANIGHRPSHLPGDPSPKKDSARRPEAGMVSADDPEQTEVRQNDRTCFGAWTPSSACVTVGDHSTTVTTVTESLRLKKASKRRNMYYQNKKQETTETGNVQFATLL</sequence>